<gene>
    <name evidence="4" type="primary">LOC116296949</name>
</gene>
<dbReference type="KEGG" id="aten:116296949"/>
<evidence type="ECO:0000313" key="3">
    <source>
        <dbReference type="Proteomes" id="UP000515163"/>
    </source>
</evidence>
<dbReference type="PANTHER" id="PTHR31353:SF1">
    <property type="entry name" value="PROTEIN FAM98B"/>
    <property type="match status" value="1"/>
</dbReference>
<comment type="similarity">
    <text evidence="1">Belongs to the FAM98 family.</text>
</comment>
<feature type="region of interest" description="Disordered" evidence="2">
    <location>
        <begin position="288"/>
        <end position="391"/>
    </location>
</feature>
<evidence type="ECO:0000256" key="2">
    <source>
        <dbReference type="SAM" id="MobiDB-lite"/>
    </source>
</evidence>
<feature type="compositionally biased region" description="Gly residues" evidence="2">
    <location>
        <begin position="350"/>
        <end position="368"/>
    </location>
</feature>
<feature type="compositionally biased region" description="Basic and acidic residues" evidence="2">
    <location>
        <begin position="314"/>
        <end position="323"/>
    </location>
</feature>
<dbReference type="GeneID" id="116296949"/>
<dbReference type="AlphaFoldDB" id="A0A6P8I8E1"/>
<accession>A0A6P8I8E1</accession>
<dbReference type="OrthoDB" id="512356at2759"/>
<reference evidence="4" key="1">
    <citation type="submission" date="2025-08" db="UniProtKB">
        <authorList>
            <consortium name="RefSeq"/>
        </authorList>
    </citation>
    <scope>IDENTIFICATION</scope>
    <source>
        <tissue evidence="4">Tentacle</tissue>
    </source>
</reference>
<dbReference type="Pfam" id="PF10239">
    <property type="entry name" value="DUF2465"/>
    <property type="match status" value="1"/>
</dbReference>
<dbReference type="InterPro" id="IPR018797">
    <property type="entry name" value="FAM98"/>
</dbReference>
<keyword evidence="3" id="KW-1185">Reference proteome</keyword>
<evidence type="ECO:0000256" key="1">
    <source>
        <dbReference type="ARBA" id="ARBA00007218"/>
    </source>
</evidence>
<dbReference type="InParanoid" id="A0A6P8I8E1"/>
<name>A0A6P8I8E1_ACTTE</name>
<protein>
    <submittedName>
        <fullName evidence="4">Protein FAM98A-like</fullName>
    </submittedName>
</protein>
<dbReference type="RefSeq" id="XP_031560930.1">
    <property type="nucleotide sequence ID" value="XM_031705070.1"/>
</dbReference>
<dbReference type="Proteomes" id="UP000515163">
    <property type="component" value="Unplaced"/>
</dbReference>
<feature type="compositionally biased region" description="Gly residues" evidence="2">
    <location>
        <begin position="327"/>
        <end position="337"/>
    </location>
</feature>
<dbReference type="PANTHER" id="PTHR31353">
    <property type="entry name" value="FAM98"/>
    <property type="match status" value="1"/>
</dbReference>
<dbReference type="FunCoup" id="A0A6P8I8E1">
    <property type="interactions" value="3198"/>
</dbReference>
<evidence type="ECO:0000313" key="4">
    <source>
        <dbReference type="RefSeq" id="XP_031560930.1"/>
    </source>
</evidence>
<dbReference type="GO" id="GO:0072669">
    <property type="term" value="C:tRNA-splicing ligase complex"/>
    <property type="evidence" value="ECO:0007669"/>
    <property type="project" value="TreeGrafter"/>
</dbReference>
<proteinExistence type="inferred from homology"/>
<organism evidence="3 4">
    <name type="scientific">Actinia tenebrosa</name>
    <name type="common">Australian red waratah sea anemone</name>
    <dbReference type="NCBI Taxonomy" id="6105"/>
    <lineage>
        <taxon>Eukaryota</taxon>
        <taxon>Metazoa</taxon>
        <taxon>Cnidaria</taxon>
        <taxon>Anthozoa</taxon>
        <taxon>Hexacorallia</taxon>
        <taxon>Actiniaria</taxon>
        <taxon>Actiniidae</taxon>
        <taxon>Actinia</taxon>
    </lineage>
</organism>
<sequence>MENDVLDALEDLGYNGSMLEEEGLVKAVEGNDLSFDFMSLCVWIIKELKKVCKLGETLTETEDQETFKLEMSGLLNELGNPHPDLSGVNGLDSVHNRLLLLDYLTSELQACRMLGGVSEGKMEIDHQVMCPTLQQVRSILSVLELPPPGKDATVFSLFSQIENKVRQMLTTLPKDHLGEPLLKKRLSENQWSKVEQINTQLNSEYSLRRQMLLKRLDVTVQSFGWSEKAKTKKDEMIATFQPLRKSMNSLSTVNVADAIASRTDLLQQPRTSAGHVREKTKCPINRVLMGTVPDRGGRPSTMNPPPPEMPFFRKRQDAPKDQRPYSGRGGGGGGRGGRGGRGRGNKVQGGWSGGGGQGGGHGWGGGGGKGDRGKNFLGGDNKGYGKDEYYS</sequence>